<accession>A0AAV6KVJ0</accession>
<gene>
    <name evidence="2" type="ORF">RHGRI_006889</name>
</gene>
<dbReference type="EMBL" id="JACTNZ010000003">
    <property type="protein sequence ID" value="KAG5556441.1"/>
    <property type="molecule type" value="Genomic_DNA"/>
</dbReference>
<feature type="region of interest" description="Disordered" evidence="1">
    <location>
        <begin position="1"/>
        <end position="76"/>
    </location>
</feature>
<organism evidence="2 3">
    <name type="scientific">Rhododendron griersonianum</name>
    <dbReference type="NCBI Taxonomy" id="479676"/>
    <lineage>
        <taxon>Eukaryota</taxon>
        <taxon>Viridiplantae</taxon>
        <taxon>Streptophyta</taxon>
        <taxon>Embryophyta</taxon>
        <taxon>Tracheophyta</taxon>
        <taxon>Spermatophyta</taxon>
        <taxon>Magnoliopsida</taxon>
        <taxon>eudicotyledons</taxon>
        <taxon>Gunneridae</taxon>
        <taxon>Pentapetalae</taxon>
        <taxon>asterids</taxon>
        <taxon>Ericales</taxon>
        <taxon>Ericaceae</taxon>
        <taxon>Ericoideae</taxon>
        <taxon>Rhodoreae</taxon>
        <taxon>Rhododendron</taxon>
    </lineage>
</organism>
<dbReference type="Proteomes" id="UP000823749">
    <property type="component" value="Chromosome 3"/>
</dbReference>
<name>A0AAV6KVJ0_9ERIC</name>
<evidence type="ECO:0000313" key="3">
    <source>
        <dbReference type="Proteomes" id="UP000823749"/>
    </source>
</evidence>
<reference evidence="2" key="1">
    <citation type="submission" date="2020-08" db="EMBL/GenBank/DDBJ databases">
        <title>Plant Genome Project.</title>
        <authorList>
            <person name="Zhang R.-G."/>
        </authorList>
    </citation>
    <scope>NUCLEOTIDE SEQUENCE</scope>
    <source>
        <strain evidence="2">WSP0</strain>
        <tissue evidence="2">Leaf</tissue>
    </source>
</reference>
<evidence type="ECO:0000313" key="2">
    <source>
        <dbReference type="EMBL" id="KAG5556441.1"/>
    </source>
</evidence>
<dbReference type="AlphaFoldDB" id="A0AAV6KVJ0"/>
<sequence length="76" mass="8485">MSYPQTQARSRAKSLARSKSPMLWRSSKQQQSHVASVDSSSIERRGIVGETLTPLMEGPDPDSTRFRDSKRHGLGQ</sequence>
<keyword evidence="3" id="KW-1185">Reference proteome</keyword>
<protein>
    <submittedName>
        <fullName evidence="2">Uncharacterized protein</fullName>
    </submittedName>
</protein>
<feature type="compositionally biased region" description="Polar residues" evidence="1">
    <location>
        <begin position="26"/>
        <end position="40"/>
    </location>
</feature>
<proteinExistence type="predicted"/>
<comment type="caution">
    <text evidence="2">The sequence shown here is derived from an EMBL/GenBank/DDBJ whole genome shotgun (WGS) entry which is preliminary data.</text>
</comment>
<evidence type="ECO:0000256" key="1">
    <source>
        <dbReference type="SAM" id="MobiDB-lite"/>
    </source>
</evidence>